<sequence>MADTAPDSVTSWLTELDGIDNEWNMTLFIHSSFGKLPMEMLENIIRFVPTFDLPALACTSRLLCELVENKLYRHIVVDGLISRTNWGTFKNVIWPLHRTLVLRPDLVKKIRTFECAVFNEDDTVEVDISNVDLLDQGLHTVAKISVNQIATVGCMVLKRLINVETLSLKLHEGNGTTPWTLTPNALHKLQPGFDRRTAHTLHLPGLQKLKKFYFAGATFHWALAKLPCLQSLTLSRPCIILDDGAPGEVSSSLTQLGICACTDILRTRSGAYWNFGTFLAHFPALTDLKLSIYDSKNDEDFRWLASGGRSYDTLLQRLTPVASHLRSLDLGVYDEKPGDNRANKFLQTVQPASNFKQFTALVDLVVPYQGLLGEPVSPFDPLPPPTWILPNTLESLEVHCPQVSIFDWIARLRKTNDEFPSLAKISLYSQLPYGDEYPEIWIEQREHPVVHTLHNTGISFESTYRKRDWKIKWEHFDDDIAEAAEWLNGLRVEGE</sequence>
<dbReference type="EMBL" id="SWKU01000001">
    <property type="protein sequence ID" value="KAF3010653.1"/>
    <property type="molecule type" value="Genomic_DNA"/>
</dbReference>
<comment type="caution">
    <text evidence="2">The sequence shown here is derived from an EMBL/GenBank/DDBJ whole genome shotgun (WGS) entry which is preliminary data.</text>
</comment>
<dbReference type="SUPFAM" id="SSF52047">
    <property type="entry name" value="RNI-like"/>
    <property type="match status" value="1"/>
</dbReference>
<dbReference type="InterPro" id="IPR001810">
    <property type="entry name" value="F-box_dom"/>
</dbReference>
<dbReference type="SUPFAM" id="SSF81383">
    <property type="entry name" value="F-box domain"/>
    <property type="match status" value="1"/>
</dbReference>
<evidence type="ECO:0000259" key="1">
    <source>
        <dbReference type="PROSITE" id="PS50181"/>
    </source>
</evidence>
<name>A0A9P4WEK9_CURKU</name>
<dbReference type="Pfam" id="PF00646">
    <property type="entry name" value="F-box"/>
    <property type="match status" value="1"/>
</dbReference>
<feature type="domain" description="F-box" evidence="1">
    <location>
        <begin position="30"/>
        <end position="75"/>
    </location>
</feature>
<dbReference type="InterPro" id="IPR032675">
    <property type="entry name" value="LRR_dom_sf"/>
</dbReference>
<gene>
    <name evidence="2" type="ORF">E8E13_004754</name>
</gene>
<dbReference type="Gene3D" id="3.80.10.10">
    <property type="entry name" value="Ribonuclease Inhibitor"/>
    <property type="match status" value="1"/>
</dbReference>
<dbReference type="InterPro" id="IPR036047">
    <property type="entry name" value="F-box-like_dom_sf"/>
</dbReference>
<dbReference type="SMART" id="SM00256">
    <property type="entry name" value="FBOX"/>
    <property type="match status" value="1"/>
</dbReference>
<reference evidence="2" key="1">
    <citation type="submission" date="2019-04" db="EMBL/GenBank/DDBJ databases">
        <title>Sequencing of skin fungus with MAO and IRED activity.</title>
        <authorList>
            <person name="Marsaioli A.J."/>
            <person name="Bonatto J.M.C."/>
            <person name="Reis Junior O."/>
        </authorList>
    </citation>
    <scope>NUCLEOTIDE SEQUENCE</scope>
    <source>
        <strain evidence="2">30M1</strain>
    </source>
</reference>
<keyword evidence="3" id="KW-1185">Reference proteome</keyword>
<dbReference type="PROSITE" id="PS50181">
    <property type="entry name" value="FBOX"/>
    <property type="match status" value="1"/>
</dbReference>
<evidence type="ECO:0000313" key="3">
    <source>
        <dbReference type="Proteomes" id="UP000801428"/>
    </source>
</evidence>
<organism evidence="2 3">
    <name type="scientific">Curvularia kusanoi</name>
    <name type="common">Cochliobolus kusanoi</name>
    <dbReference type="NCBI Taxonomy" id="90978"/>
    <lineage>
        <taxon>Eukaryota</taxon>
        <taxon>Fungi</taxon>
        <taxon>Dikarya</taxon>
        <taxon>Ascomycota</taxon>
        <taxon>Pezizomycotina</taxon>
        <taxon>Dothideomycetes</taxon>
        <taxon>Pleosporomycetidae</taxon>
        <taxon>Pleosporales</taxon>
        <taxon>Pleosporineae</taxon>
        <taxon>Pleosporaceae</taxon>
        <taxon>Curvularia</taxon>
    </lineage>
</organism>
<dbReference type="AlphaFoldDB" id="A0A9P4WEK9"/>
<accession>A0A9P4WEK9</accession>
<dbReference type="OrthoDB" id="3668232at2759"/>
<evidence type="ECO:0000313" key="2">
    <source>
        <dbReference type="EMBL" id="KAF3010653.1"/>
    </source>
</evidence>
<dbReference type="Proteomes" id="UP000801428">
    <property type="component" value="Unassembled WGS sequence"/>
</dbReference>
<protein>
    <recommendedName>
        <fullName evidence="1">F-box domain-containing protein</fullName>
    </recommendedName>
</protein>
<proteinExistence type="predicted"/>